<accession>A0AAV2QIQ4</accession>
<dbReference type="PANTHER" id="PTHR12474:SF0">
    <property type="entry name" value="SESTRIN HOMOLOG"/>
    <property type="match status" value="1"/>
</dbReference>
<feature type="non-terminal residue" evidence="4">
    <location>
        <position position="451"/>
    </location>
</feature>
<dbReference type="GO" id="GO:0071233">
    <property type="term" value="P:cellular response to L-leucine"/>
    <property type="evidence" value="ECO:0007669"/>
    <property type="project" value="TreeGrafter"/>
</dbReference>
<comment type="subcellular location">
    <subcellularLocation>
        <location evidence="1">Cytoplasm</location>
    </subcellularLocation>
</comment>
<dbReference type="EMBL" id="CAXKWB010007461">
    <property type="protein sequence ID" value="CAL4087265.1"/>
    <property type="molecule type" value="Genomic_DNA"/>
</dbReference>
<dbReference type="InterPro" id="IPR006730">
    <property type="entry name" value="Sestrin"/>
</dbReference>
<protein>
    <recommendedName>
        <fullName evidence="6">Sestrin</fullName>
    </recommendedName>
</protein>
<dbReference type="GO" id="GO:0005634">
    <property type="term" value="C:nucleus"/>
    <property type="evidence" value="ECO:0007669"/>
    <property type="project" value="InterPro"/>
</dbReference>
<dbReference type="PANTHER" id="PTHR12474">
    <property type="entry name" value="P53 REGULATED PA26 NUCLEAR PROTEIN SESTRIN"/>
    <property type="match status" value="1"/>
</dbReference>
<reference evidence="4 5" key="1">
    <citation type="submission" date="2024-05" db="EMBL/GenBank/DDBJ databases">
        <authorList>
            <person name="Wallberg A."/>
        </authorList>
    </citation>
    <scope>NUCLEOTIDE SEQUENCE [LARGE SCALE GENOMIC DNA]</scope>
</reference>
<dbReference type="Pfam" id="PF04636">
    <property type="entry name" value="PA26"/>
    <property type="match status" value="1"/>
</dbReference>
<dbReference type="Gene3D" id="1.20.1290.10">
    <property type="entry name" value="AhpD-like"/>
    <property type="match status" value="1"/>
</dbReference>
<evidence type="ECO:0000313" key="4">
    <source>
        <dbReference type="EMBL" id="CAL4087265.1"/>
    </source>
</evidence>
<keyword evidence="3" id="KW-0963">Cytoplasm</keyword>
<dbReference type="AlphaFoldDB" id="A0AAV2QIQ4"/>
<dbReference type="GO" id="GO:0005737">
    <property type="term" value="C:cytoplasm"/>
    <property type="evidence" value="ECO:0007669"/>
    <property type="project" value="UniProtKB-SubCell"/>
</dbReference>
<keyword evidence="5" id="KW-1185">Reference proteome</keyword>
<dbReference type="InterPro" id="IPR029032">
    <property type="entry name" value="AhpD-like"/>
</dbReference>
<proteinExistence type="inferred from homology"/>
<dbReference type="GO" id="GO:1901031">
    <property type="term" value="P:regulation of response to reactive oxygen species"/>
    <property type="evidence" value="ECO:0007669"/>
    <property type="project" value="InterPro"/>
</dbReference>
<gene>
    <name evidence="4" type="ORF">MNOR_LOCUS13187</name>
</gene>
<evidence type="ECO:0000256" key="2">
    <source>
        <dbReference type="ARBA" id="ARBA00008350"/>
    </source>
</evidence>
<sequence>MTEIRVLDGNSHICKISVMGPYLDFYVFFAFFSAKHIGRVTTHMGHLGLAVEGESVEVMLEDHPTYLDCFLRLNHALMAGDGPLPKHIRRYVAIMASCRHHCNYLVEQQRSEFLEAGGPPEWLEGLTYTPKKIQDLHTTNVILAHQPWLFDVQHVEKLLKSNWSVSELTQAICIMVHFHALSSYIYGAGIEDASGELQSNYPPFLHPNDMACCSGSPNSCELQEGGVDVLLERIKTLALNQNSHNVTEEEHRDSFEKMKKQTACLSTPQPETGPQQSRYSFLSPDPDFKYVDFGPKKGEKTPVPTLKSQDCSWEDTGYSLMHQLYSEIGDILDDKFKTAYSMTYYTCGHQNHVDTFLFRQAVWNYLHCLFGIRHDDYDYGQINHLLERSLKSFLKTVACYPERLCSSGIVPPPIMKGFLQSEKVHVLVLVLEARLQAELLHGLRALEHYLL</sequence>
<comment type="similarity">
    <text evidence="2">Belongs to the sestrin family.</text>
</comment>
<dbReference type="GO" id="GO:0016239">
    <property type="term" value="P:positive regulation of macroautophagy"/>
    <property type="evidence" value="ECO:0007669"/>
    <property type="project" value="TreeGrafter"/>
</dbReference>
<dbReference type="GO" id="GO:0016684">
    <property type="term" value="F:oxidoreductase activity, acting on peroxide as acceptor"/>
    <property type="evidence" value="ECO:0007669"/>
    <property type="project" value="TreeGrafter"/>
</dbReference>
<dbReference type="GO" id="GO:1990253">
    <property type="term" value="P:cellular response to leucine starvation"/>
    <property type="evidence" value="ECO:0007669"/>
    <property type="project" value="TreeGrafter"/>
</dbReference>
<name>A0AAV2QIQ4_MEGNR</name>
<evidence type="ECO:0000256" key="1">
    <source>
        <dbReference type="ARBA" id="ARBA00004496"/>
    </source>
</evidence>
<organism evidence="4 5">
    <name type="scientific">Meganyctiphanes norvegica</name>
    <name type="common">Northern krill</name>
    <name type="synonym">Thysanopoda norvegica</name>
    <dbReference type="NCBI Taxonomy" id="48144"/>
    <lineage>
        <taxon>Eukaryota</taxon>
        <taxon>Metazoa</taxon>
        <taxon>Ecdysozoa</taxon>
        <taxon>Arthropoda</taxon>
        <taxon>Crustacea</taxon>
        <taxon>Multicrustacea</taxon>
        <taxon>Malacostraca</taxon>
        <taxon>Eumalacostraca</taxon>
        <taxon>Eucarida</taxon>
        <taxon>Euphausiacea</taxon>
        <taxon>Euphausiidae</taxon>
        <taxon>Meganyctiphanes</taxon>
    </lineage>
</organism>
<evidence type="ECO:0008006" key="6">
    <source>
        <dbReference type="Google" id="ProtNLM"/>
    </source>
</evidence>
<dbReference type="SUPFAM" id="SSF69118">
    <property type="entry name" value="AhpD-like"/>
    <property type="match status" value="1"/>
</dbReference>
<comment type="caution">
    <text evidence="4">The sequence shown here is derived from an EMBL/GenBank/DDBJ whole genome shotgun (WGS) entry which is preliminary data.</text>
</comment>
<dbReference type="Proteomes" id="UP001497623">
    <property type="component" value="Unassembled WGS sequence"/>
</dbReference>
<evidence type="ECO:0000256" key="3">
    <source>
        <dbReference type="ARBA" id="ARBA00022490"/>
    </source>
</evidence>
<dbReference type="GO" id="GO:0070728">
    <property type="term" value="F:L-leucine binding"/>
    <property type="evidence" value="ECO:0007669"/>
    <property type="project" value="TreeGrafter"/>
</dbReference>
<dbReference type="GO" id="GO:1904262">
    <property type="term" value="P:negative regulation of TORC1 signaling"/>
    <property type="evidence" value="ECO:0007669"/>
    <property type="project" value="TreeGrafter"/>
</dbReference>
<evidence type="ECO:0000313" key="5">
    <source>
        <dbReference type="Proteomes" id="UP001497623"/>
    </source>
</evidence>